<evidence type="ECO:0000256" key="5">
    <source>
        <dbReference type="ARBA" id="ARBA00023014"/>
    </source>
</evidence>
<evidence type="ECO:0000256" key="4">
    <source>
        <dbReference type="ARBA" id="ARBA00023004"/>
    </source>
</evidence>
<dbReference type="PROSITE" id="PS00197">
    <property type="entry name" value="2FE2S_FER_1"/>
    <property type="match status" value="1"/>
</dbReference>
<dbReference type="PANTHER" id="PTHR44379:SF6">
    <property type="entry name" value="BLR6046 PROTEIN"/>
    <property type="match status" value="1"/>
</dbReference>
<dbReference type="CDD" id="cd00207">
    <property type="entry name" value="fer2"/>
    <property type="match status" value="1"/>
</dbReference>
<dbReference type="InterPro" id="IPR051452">
    <property type="entry name" value="Diverse_Oxidoreductases"/>
</dbReference>
<gene>
    <name evidence="7" type="ORF">CPA45_11765</name>
</gene>
<name>A0A2A4HKZ7_9GAMM</name>
<dbReference type="Pfam" id="PF01799">
    <property type="entry name" value="Fer2_2"/>
    <property type="match status" value="1"/>
</dbReference>
<dbReference type="PROSITE" id="PS51085">
    <property type="entry name" value="2FE2S_FER_2"/>
    <property type="match status" value="1"/>
</dbReference>
<proteinExistence type="predicted"/>
<dbReference type="GO" id="GO:0051537">
    <property type="term" value="F:2 iron, 2 sulfur cluster binding"/>
    <property type="evidence" value="ECO:0007669"/>
    <property type="project" value="UniProtKB-KW"/>
</dbReference>
<evidence type="ECO:0000313" key="8">
    <source>
        <dbReference type="Proteomes" id="UP000218677"/>
    </source>
</evidence>
<accession>A0A2A4HKZ7</accession>
<keyword evidence="3" id="KW-0560">Oxidoreductase</keyword>
<dbReference type="GO" id="GO:0016491">
    <property type="term" value="F:oxidoreductase activity"/>
    <property type="evidence" value="ECO:0007669"/>
    <property type="project" value="UniProtKB-KW"/>
</dbReference>
<protein>
    <submittedName>
        <fullName evidence="7">(2Fe-2S)-binding protein</fullName>
    </submittedName>
</protein>
<sequence>MTLKLTVNGKRHELSVPPQTPLLNVLRNDLALNGPKYGCGLGECGACSVLIGGMIARTCVLPVSAAVDHDITTLDGLAQNGQLDPVQQAFIEAQAAQCGYCLNGMIMAIRALLNHNEQPSTQQIRAALEHNLCRCGTHVEILQAAQRAVVINAAAQQEVSHE</sequence>
<dbReference type="InterPro" id="IPR036010">
    <property type="entry name" value="2Fe-2S_ferredoxin-like_sf"/>
</dbReference>
<dbReference type="InterPro" id="IPR036884">
    <property type="entry name" value="2Fe-2S-bd_dom_sf"/>
</dbReference>
<dbReference type="InterPro" id="IPR012675">
    <property type="entry name" value="Beta-grasp_dom_sf"/>
</dbReference>
<dbReference type="EMBL" id="NWUX01000009">
    <property type="protein sequence ID" value="PCF95440.1"/>
    <property type="molecule type" value="Genomic_DNA"/>
</dbReference>
<dbReference type="RefSeq" id="WP_096651741.1">
    <property type="nucleotide sequence ID" value="NZ_NWUX01000009.1"/>
</dbReference>
<reference evidence="8" key="1">
    <citation type="submission" date="2017-09" db="EMBL/GenBank/DDBJ databases">
        <authorList>
            <person name="Cho G.-S."/>
            <person name="Oguntoyinbo F.A."/>
            <person name="Cnockaert M."/>
            <person name="Kabisch J."/>
            <person name="Neve H."/>
            <person name="Bockelmann W."/>
            <person name="Wenning M."/>
            <person name="Franz C.M."/>
            <person name="Vandamme P."/>
        </authorList>
    </citation>
    <scope>NUCLEOTIDE SEQUENCE [LARGE SCALE GENOMIC DNA]</scope>
    <source>
        <strain evidence="8">MBT G8648</strain>
    </source>
</reference>
<dbReference type="Gene3D" id="1.10.150.120">
    <property type="entry name" value="[2Fe-2S]-binding domain"/>
    <property type="match status" value="1"/>
</dbReference>
<keyword evidence="8" id="KW-1185">Reference proteome</keyword>
<dbReference type="GO" id="GO:0046872">
    <property type="term" value="F:metal ion binding"/>
    <property type="evidence" value="ECO:0007669"/>
    <property type="project" value="UniProtKB-KW"/>
</dbReference>
<keyword evidence="5" id="KW-0411">Iron-sulfur</keyword>
<feature type="domain" description="2Fe-2S ferredoxin-type" evidence="6">
    <location>
        <begin position="1"/>
        <end position="77"/>
    </location>
</feature>
<evidence type="ECO:0000256" key="3">
    <source>
        <dbReference type="ARBA" id="ARBA00023002"/>
    </source>
</evidence>
<evidence type="ECO:0000259" key="6">
    <source>
        <dbReference type="PROSITE" id="PS51085"/>
    </source>
</evidence>
<evidence type="ECO:0000313" key="7">
    <source>
        <dbReference type="EMBL" id="PCF95440.1"/>
    </source>
</evidence>
<dbReference type="InterPro" id="IPR006058">
    <property type="entry name" value="2Fe2S_fd_BS"/>
</dbReference>
<dbReference type="OrthoDB" id="9775084at2"/>
<organism evidence="7 8">
    <name type="scientific">Vreelandella nigrificans</name>
    <dbReference type="NCBI Taxonomy" id="2042704"/>
    <lineage>
        <taxon>Bacteria</taxon>
        <taxon>Pseudomonadati</taxon>
        <taxon>Pseudomonadota</taxon>
        <taxon>Gammaproteobacteria</taxon>
        <taxon>Oceanospirillales</taxon>
        <taxon>Halomonadaceae</taxon>
        <taxon>Vreelandella</taxon>
    </lineage>
</organism>
<dbReference type="SUPFAM" id="SSF47741">
    <property type="entry name" value="CO dehydrogenase ISP C-domain like"/>
    <property type="match status" value="1"/>
</dbReference>
<dbReference type="Proteomes" id="UP000218677">
    <property type="component" value="Unassembled WGS sequence"/>
</dbReference>
<dbReference type="SUPFAM" id="SSF54292">
    <property type="entry name" value="2Fe-2S ferredoxin-like"/>
    <property type="match status" value="1"/>
</dbReference>
<dbReference type="PANTHER" id="PTHR44379">
    <property type="entry name" value="OXIDOREDUCTASE WITH IRON-SULFUR SUBUNIT"/>
    <property type="match status" value="1"/>
</dbReference>
<comment type="caution">
    <text evidence="7">The sequence shown here is derived from an EMBL/GenBank/DDBJ whole genome shotgun (WGS) entry which is preliminary data.</text>
</comment>
<dbReference type="Gene3D" id="3.10.20.30">
    <property type="match status" value="1"/>
</dbReference>
<dbReference type="Pfam" id="PF00111">
    <property type="entry name" value="Fer2"/>
    <property type="match status" value="1"/>
</dbReference>
<dbReference type="AlphaFoldDB" id="A0A2A4HKZ7"/>
<dbReference type="InterPro" id="IPR001041">
    <property type="entry name" value="2Fe-2S_ferredoxin-type"/>
</dbReference>
<keyword evidence="2" id="KW-0479">Metal-binding</keyword>
<evidence type="ECO:0000256" key="2">
    <source>
        <dbReference type="ARBA" id="ARBA00022723"/>
    </source>
</evidence>
<keyword evidence="4" id="KW-0408">Iron</keyword>
<dbReference type="InterPro" id="IPR002888">
    <property type="entry name" value="2Fe-2S-bd"/>
</dbReference>
<keyword evidence="1" id="KW-0001">2Fe-2S</keyword>
<evidence type="ECO:0000256" key="1">
    <source>
        <dbReference type="ARBA" id="ARBA00022714"/>
    </source>
</evidence>